<accession>A0ABP1CFI1</accession>
<organism evidence="3 4">
    <name type="scientific">Somion occarium</name>
    <dbReference type="NCBI Taxonomy" id="3059160"/>
    <lineage>
        <taxon>Eukaryota</taxon>
        <taxon>Fungi</taxon>
        <taxon>Dikarya</taxon>
        <taxon>Basidiomycota</taxon>
        <taxon>Agaricomycotina</taxon>
        <taxon>Agaricomycetes</taxon>
        <taxon>Polyporales</taxon>
        <taxon>Cerrenaceae</taxon>
        <taxon>Somion</taxon>
    </lineage>
</organism>
<gene>
    <name evidence="3" type="ORF">GFSPODELE1_LOCUS285</name>
</gene>
<feature type="compositionally biased region" description="Basic residues" evidence="1">
    <location>
        <begin position="14"/>
        <end position="24"/>
    </location>
</feature>
<feature type="domain" description="YABBY protein C-terminal" evidence="2">
    <location>
        <begin position="27"/>
        <end position="63"/>
    </location>
</feature>
<dbReference type="Proteomes" id="UP001497453">
    <property type="component" value="Chromosome 1"/>
</dbReference>
<evidence type="ECO:0000256" key="1">
    <source>
        <dbReference type="SAM" id="MobiDB-lite"/>
    </source>
</evidence>
<evidence type="ECO:0000259" key="2">
    <source>
        <dbReference type="Pfam" id="PF04690"/>
    </source>
</evidence>
<proteinExistence type="predicted"/>
<dbReference type="Gene3D" id="1.10.30.10">
    <property type="entry name" value="High mobility group box domain"/>
    <property type="match status" value="1"/>
</dbReference>
<protein>
    <recommendedName>
        <fullName evidence="2">YABBY protein C-terminal domain-containing protein</fullName>
    </recommendedName>
</protein>
<sequence>MVTTTKTASDAPKKTKAKRGGGKKKLTEFNKFMQTEMARLKEQDPNMAHKERFKLVVDNWNKKKEKDNATR</sequence>
<dbReference type="InterPro" id="IPR056775">
    <property type="entry name" value="YABBY_C"/>
</dbReference>
<dbReference type="Pfam" id="PF04690">
    <property type="entry name" value="YABBY"/>
    <property type="match status" value="1"/>
</dbReference>
<evidence type="ECO:0000313" key="3">
    <source>
        <dbReference type="EMBL" id="CAL1694405.1"/>
    </source>
</evidence>
<feature type="region of interest" description="Disordered" evidence="1">
    <location>
        <begin position="1"/>
        <end position="26"/>
    </location>
</feature>
<dbReference type="EMBL" id="OZ037944">
    <property type="protein sequence ID" value="CAL1694405.1"/>
    <property type="molecule type" value="Genomic_DNA"/>
</dbReference>
<dbReference type="SUPFAM" id="SSF47095">
    <property type="entry name" value="HMG-box"/>
    <property type="match status" value="1"/>
</dbReference>
<name>A0ABP1CFI1_9APHY</name>
<evidence type="ECO:0000313" key="4">
    <source>
        <dbReference type="Proteomes" id="UP001497453"/>
    </source>
</evidence>
<reference evidence="4" key="1">
    <citation type="submission" date="2024-04" db="EMBL/GenBank/DDBJ databases">
        <authorList>
            <person name="Shaw F."/>
            <person name="Minotto A."/>
        </authorList>
    </citation>
    <scope>NUCLEOTIDE SEQUENCE [LARGE SCALE GENOMIC DNA]</scope>
</reference>
<dbReference type="InterPro" id="IPR036910">
    <property type="entry name" value="HMG_box_dom_sf"/>
</dbReference>
<keyword evidence="4" id="KW-1185">Reference proteome</keyword>